<evidence type="ECO:0000256" key="6">
    <source>
        <dbReference type="ARBA" id="ARBA00022505"/>
    </source>
</evidence>
<dbReference type="PANTHER" id="PTHR30183">
    <property type="entry name" value="MOLYBDENUM TRANSPORT SYSTEM PERMEASE PROTEIN MODB"/>
    <property type="match status" value="1"/>
</dbReference>
<dbReference type="InterPro" id="IPR011867">
    <property type="entry name" value="ModB_ABC"/>
</dbReference>
<keyword evidence="8 10" id="KW-1133">Transmembrane helix</keyword>
<evidence type="ECO:0000259" key="12">
    <source>
        <dbReference type="PROSITE" id="PS50928"/>
    </source>
</evidence>
<dbReference type="RefSeq" id="WP_125403582.1">
    <property type="nucleotide sequence ID" value="NZ_JBEHHI010000003.1"/>
</dbReference>
<evidence type="ECO:0000313" key="14">
    <source>
        <dbReference type="Proteomes" id="UP001560019"/>
    </source>
</evidence>
<keyword evidence="6 11" id="KW-0500">Molybdenum</keyword>
<evidence type="ECO:0000256" key="4">
    <source>
        <dbReference type="ARBA" id="ARBA00022448"/>
    </source>
</evidence>
<keyword evidence="9 10" id="KW-0472">Membrane</keyword>
<feature type="transmembrane region" description="Helical" evidence="10">
    <location>
        <begin position="56"/>
        <end position="78"/>
    </location>
</feature>
<dbReference type="NCBIfam" id="NF006939">
    <property type="entry name" value="PRK09421.1"/>
    <property type="match status" value="1"/>
</dbReference>
<comment type="function">
    <text evidence="1 11">Part of the binding-protein-dependent transport system for molybdenum; probably responsible for the translocation of the substrate across the membrane.</text>
</comment>
<dbReference type="SUPFAM" id="SSF161098">
    <property type="entry name" value="MetI-like"/>
    <property type="match status" value="1"/>
</dbReference>
<comment type="subcellular location">
    <subcellularLocation>
        <location evidence="11">Cell inner membrane</location>
        <topology evidence="11">Multi-pass membrane protein</topology>
    </subcellularLocation>
    <subcellularLocation>
        <location evidence="2 10">Cell membrane</location>
        <topology evidence="2 10">Multi-pass membrane protein</topology>
    </subcellularLocation>
</comment>
<evidence type="ECO:0000256" key="10">
    <source>
        <dbReference type="RuleBase" id="RU363032"/>
    </source>
</evidence>
<sequence>MNALTGILGLSPFEAEALALSLRASTAAVLWSLIPGIALGWLLARREFPGRALLNAFVHLPLVLPPVVLGYLLLVLFGRNGALGGPLHDIFGIRLAFSQAGVVLACAVVSFPLMVRAIRQSAEAADARLEAAARSLGASETRVFFTITLPLMTPGILAGMTLAFARAVGEFGATITFAANIPGQTQTLPLALFTVTQSPGGEAAAVRLCLLSLLLAGGALLASEWIAKRLSWQEARA</sequence>
<feature type="transmembrane region" description="Helical" evidence="10">
    <location>
        <begin position="143"/>
        <end position="165"/>
    </location>
</feature>
<comment type="similarity">
    <text evidence="3 11">Belongs to the binding-protein-dependent transport system permease family. CysTW subfamily.</text>
</comment>
<evidence type="ECO:0000313" key="13">
    <source>
        <dbReference type="EMBL" id="MEX5729922.1"/>
    </source>
</evidence>
<evidence type="ECO:0000256" key="5">
    <source>
        <dbReference type="ARBA" id="ARBA00022475"/>
    </source>
</evidence>
<dbReference type="PANTHER" id="PTHR30183:SF3">
    <property type="entry name" value="MOLYBDENUM TRANSPORT SYSTEM PERMEASE PROTEIN MODB"/>
    <property type="match status" value="1"/>
</dbReference>
<name>A0ABV3XX33_9RHOB</name>
<dbReference type="CDD" id="cd06261">
    <property type="entry name" value="TM_PBP2"/>
    <property type="match status" value="1"/>
</dbReference>
<comment type="caution">
    <text evidence="13">The sequence shown here is derived from an EMBL/GenBank/DDBJ whole genome shotgun (WGS) entry which is preliminary data.</text>
</comment>
<dbReference type="InterPro" id="IPR000515">
    <property type="entry name" value="MetI-like"/>
</dbReference>
<evidence type="ECO:0000256" key="9">
    <source>
        <dbReference type="ARBA" id="ARBA00023136"/>
    </source>
</evidence>
<proteinExistence type="inferred from homology"/>
<evidence type="ECO:0000256" key="3">
    <source>
        <dbReference type="ARBA" id="ARBA00007069"/>
    </source>
</evidence>
<evidence type="ECO:0000256" key="11">
    <source>
        <dbReference type="RuleBase" id="RU365097"/>
    </source>
</evidence>
<feature type="transmembrane region" description="Helical" evidence="10">
    <location>
        <begin position="204"/>
        <end position="227"/>
    </location>
</feature>
<dbReference type="InterPro" id="IPR035906">
    <property type="entry name" value="MetI-like_sf"/>
</dbReference>
<evidence type="ECO:0000256" key="8">
    <source>
        <dbReference type="ARBA" id="ARBA00022989"/>
    </source>
</evidence>
<dbReference type="Gene3D" id="1.10.3720.10">
    <property type="entry name" value="MetI-like"/>
    <property type="match status" value="1"/>
</dbReference>
<dbReference type="NCBIfam" id="TIGR02141">
    <property type="entry name" value="modB_ABC"/>
    <property type="match status" value="1"/>
</dbReference>
<accession>A0ABV3XX33</accession>
<gene>
    <name evidence="13" type="ORF">Ga0609869_003275</name>
</gene>
<keyword evidence="4 10" id="KW-0813">Transport</keyword>
<evidence type="ECO:0000256" key="7">
    <source>
        <dbReference type="ARBA" id="ARBA00022692"/>
    </source>
</evidence>
<dbReference type="PROSITE" id="PS50928">
    <property type="entry name" value="ABC_TM1"/>
    <property type="match status" value="1"/>
</dbReference>
<keyword evidence="5" id="KW-1003">Cell membrane</keyword>
<dbReference type="Pfam" id="PF00528">
    <property type="entry name" value="BPD_transp_1"/>
    <property type="match status" value="1"/>
</dbReference>
<organism evidence="13 14">
    <name type="scientific">Rhodovulum iodosum</name>
    <dbReference type="NCBI Taxonomy" id="68291"/>
    <lineage>
        <taxon>Bacteria</taxon>
        <taxon>Pseudomonadati</taxon>
        <taxon>Pseudomonadota</taxon>
        <taxon>Alphaproteobacteria</taxon>
        <taxon>Rhodobacterales</taxon>
        <taxon>Paracoccaceae</taxon>
        <taxon>Rhodovulum</taxon>
    </lineage>
</organism>
<keyword evidence="14" id="KW-1185">Reference proteome</keyword>
<reference evidence="13 14" key="1">
    <citation type="submission" date="2024-06" db="EMBL/GenBank/DDBJ databases">
        <title>Genome of Rhodovulum iodosum, a marine photoferrotroph.</title>
        <authorList>
            <person name="Bianchini G."/>
            <person name="Nikeleit V."/>
            <person name="Kappler A."/>
            <person name="Bryce C."/>
            <person name="Sanchez-Baracaldo P."/>
        </authorList>
    </citation>
    <scope>NUCLEOTIDE SEQUENCE [LARGE SCALE GENOMIC DNA]</scope>
    <source>
        <strain evidence="13 14">UT/N1</strain>
    </source>
</reference>
<dbReference type="EMBL" id="JBEHHI010000003">
    <property type="protein sequence ID" value="MEX5729922.1"/>
    <property type="molecule type" value="Genomic_DNA"/>
</dbReference>
<feature type="transmembrane region" description="Helical" evidence="10">
    <location>
        <begin position="90"/>
        <end position="111"/>
    </location>
</feature>
<feature type="domain" description="ABC transmembrane type-1" evidence="12">
    <location>
        <begin position="18"/>
        <end position="221"/>
    </location>
</feature>
<evidence type="ECO:0000256" key="1">
    <source>
        <dbReference type="ARBA" id="ARBA00002949"/>
    </source>
</evidence>
<protein>
    <recommendedName>
        <fullName evidence="11">Molybdenum transport system permease</fullName>
    </recommendedName>
</protein>
<keyword evidence="7 10" id="KW-0812">Transmembrane</keyword>
<evidence type="ECO:0000256" key="2">
    <source>
        <dbReference type="ARBA" id="ARBA00004651"/>
    </source>
</evidence>
<dbReference type="Proteomes" id="UP001560019">
    <property type="component" value="Unassembled WGS sequence"/>
</dbReference>
<feature type="transmembrane region" description="Helical" evidence="10">
    <location>
        <begin position="25"/>
        <end position="44"/>
    </location>
</feature>
<keyword evidence="11" id="KW-0997">Cell inner membrane</keyword>